<protein>
    <recommendedName>
        <fullName evidence="4">DUF3592 domain-containing protein</fullName>
    </recommendedName>
</protein>
<name>A0ABV1RS43_9BACT</name>
<gene>
    <name evidence="2" type="ORF">ABS362_06610</name>
</gene>
<sequence>MERSWMPDKKQLTRLLLIFCAVFLVGIYVYQRREKDTIQENLGVTTCKITNASAGYRGGIQMKYSFIYNGKEYTGGRKYFISNAYADSFLGYSFPVAFDKNNPSQNTVLLLPADFHEFNLDFPDSLEWVVILDKKSL</sequence>
<reference evidence="2 3" key="1">
    <citation type="submission" date="2024-06" db="EMBL/GenBank/DDBJ databases">
        <title>Pontibacter populi HYL7-15.</title>
        <authorList>
            <person name="Kim M.K."/>
        </authorList>
    </citation>
    <scope>NUCLEOTIDE SEQUENCE [LARGE SCALE GENOMIC DNA]</scope>
    <source>
        <strain evidence="2 3">HYL7-15</strain>
    </source>
</reference>
<proteinExistence type="predicted"/>
<dbReference type="RefSeq" id="WP_350411600.1">
    <property type="nucleotide sequence ID" value="NZ_JBEOKT010000005.1"/>
</dbReference>
<feature type="transmembrane region" description="Helical" evidence="1">
    <location>
        <begin position="12"/>
        <end position="30"/>
    </location>
</feature>
<evidence type="ECO:0008006" key="4">
    <source>
        <dbReference type="Google" id="ProtNLM"/>
    </source>
</evidence>
<evidence type="ECO:0000313" key="3">
    <source>
        <dbReference type="Proteomes" id="UP001476807"/>
    </source>
</evidence>
<accession>A0ABV1RS43</accession>
<dbReference type="EMBL" id="JBEOKT010000005">
    <property type="protein sequence ID" value="MER2997211.1"/>
    <property type="molecule type" value="Genomic_DNA"/>
</dbReference>
<keyword evidence="1" id="KW-0812">Transmembrane</keyword>
<evidence type="ECO:0000256" key="1">
    <source>
        <dbReference type="SAM" id="Phobius"/>
    </source>
</evidence>
<keyword evidence="1" id="KW-1133">Transmembrane helix</keyword>
<organism evidence="2 3">
    <name type="scientific">Pontibacter populi</name>
    <dbReference type="NCBI Taxonomy" id="890055"/>
    <lineage>
        <taxon>Bacteria</taxon>
        <taxon>Pseudomonadati</taxon>
        <taxon>Bacteroidota</taxon>
        <taxon>Cytophagia</taxon>
        <taxon>Cytophagales</taxon>
        <taxon>Hymenobacteraceae</taxon>
        <taxon>Pontibacter</taxon>
    </lineage>
</organism>
<keyword evidence="1" id="KW-0472">Membrane</keyword>
<evidence type="ECO:0000313" key="2">
    <source>
        <dbReference type="EMBL" id="MER2997211.1"/>
    </source>
</evidence>
<keyword evidence="3" id="KW-1185">Reference proteome</keyword>
<comment type="caution">
    <text evidence="2">The sequence shown here is derived from an EMBL/GenBank/DDBJ whole genome shotgun (WGS) entry which is preliminary data.</text>
</comment>
<dbReference type="Proteomes" id="UP001476807">
    <property type="component" value="Unassembled WGS sequence"/>
</dbReference>